<sequence>MADILAQSITVLLFGGLVWIAIRWANRPVKPGKPGHAETGRGMERTHLAQTAAFDAEVRSDSPPAGAGSLGGEASSVSSGGSGGGGD</sequence>
<reference evidence="3 5" key="1">
    <citation type="submission" date="2015-09" db="EMBL/GenBank/DDBJ databases">
        <authorList>
            <person name="Rodrigo-Torres L."/>
            <person name="Arahal D.R."/>
        </authorList>
    </citation>
    <scope>NUCLEOTIDE SEQUENCE [LARGE SCALE GENOMIC DNA]</scope>
    <source>
        <strain evidence="3 5">CECT 5118</strain>
    </source>
</reference>
<feature type="transmembrane region" description="Helical" evidence="2">
    <location>
        <begin position="6"/>
        <end position="25"/>
    </location>
</feature>
<evidence type="ECO:0000313" key="5">
    <source>
        <dbReference type="Proteomes" id="UP000051086"/>
    </source>
</evidence>
<reference evidence="4 6" key="2">
    <citation type="submission" date="2015-09" db="EMBL/GenBank/DDBJ databases">
        <authorList>
            <consortium name="Swine Surveillance"/>
        </authorList>
    </citation>
    <scope>NUCLEOTIDE SEQUENCE [LARGE SCALE GENOMIC DNA]</scope>
    <source>
        <strain evidence="4 6">5120</strain>
    </source>
</reference>
<accession>A0A0P1G7Q0</accession>
<keyword evidence="2" id="KW-1133">Transmembrane helix</keyword>
<feature type="compositionally biased region" description="Basic and acidic residues" evidence="1">
    <location>
        <begin position="35"/>
        <end position="47"/>
    </location>
</feature>
<evidence type="ECO:0000256" key="2">
    <source>
        <dbReference type="SAM" id="Phobius"/>
    </source>
</evidence>
<keyword evidence="2" id="KW-0812">Transmembrane</keyword>
<keyword evidence="2" id="KW-0472">Membrane</keyword>
<name>A0A0P1G7Q0_9RHOB</name>
<dbReference type="EMBL" id="CYSB01000026">
    <property type="protein sequence ID" value="CUH66524.1"/>
    <property type="molecule type" value="Genomic_DNA"/>
</dbReference>
<evidence type="ECO:0000256" key="1">
    <source>
        <dbReference type="SAM" id="MobiDB-lite"/>
    </source>
</evidence>
<gene>
    <name evidence="3" type="ORF">TL5118_01805</name>
    <name evidence="4" type="ORF">TL5120_01038</name>
</gene>
<keyword evidence="5" id="KW-1185">Reference proteome</keyword>
<dbReference type="AlphaFoldDB" id="A0A0P1G7Q0"/>
<dbReference type="EMBL" id="CYSC01000017">
    <property type="protein sequence ID" value="CUH71252.1"/>
    <property type="molecule type" value="Genomic_DNA"/>
</dbReference>
<dbReference type="RefSeq" id="WP_058242572.1">
    <property type="nucleotide sequence ID" value="NZ_CYSB01000026.1"/>
</dbReference>
<dbReference type="Proteomes" id="UP000051086">
    <property type="component" value="Unassembled WGS sequence"/>
</dbReference>
<feature type="region of interest" description="Disordered" evidence="1">
    <location>
        <begin position="28"/>
        <end position="87"/>
    </location>
</feature>
<evidence type="ECO:0000313" key="3">
    <source>
        <dbReference type="EMBL" id="CUH66524.1"/>
    </source>
</evidence>
<protein>
    <submittedName>
        <fullName evidence="4">Uncharacterized protein</fullName>
    </submittedName>
</protein>
<evidence type="ECO:0000313" key="6">
    <source>
        <dbReference type="Proteomes" id="UP000051887"/>
    </source>
</evidence>
<dbReference type="Proteomes" id="UP000051887">
    <property type="component" value="Unassembled WGS sequence"/>
</dbReference>
<organism evidence="4 6">
    <name type="scientific">Thalassovita autumnalis</name>
    <dbReference type="NCBI Taxonomy" id="2072972"/>
    <lineage>
        <taxon>Bacteria</taxon>
        <taxon>Pseudomonadati</taxon>
        <taxon>Pseudomonadota</taxon>
        <taxon>Alphaproteobacteria</taxon>
        <taxon>Rhodobacterales</taxon>
        <taxon>Roseobacteraceae</taxon>
        <taxon>Thalassovita</taxon>
    </lineage>
</organism>
<evidence type="ECO:0000313" key="4">
    <source>
        <dbReference type="EMBL" id="CUH71252.1"/>
    </source>
</evidence>
<proteinExistence type="predicted"/>